<sequence length="174" mass="19632">MDPTPYQSVVSSLAYLVSGSRPELAFSVSYLSQHSMKPAAKHWLLLDHVVGYLFKTCTHGIHLHPATLALSLWSDVGWGGDLKRSQSGFILKLGDAPIHWSSKFQMVVALSTSVAEYVALSDSTQHLVQSINQLTQLTRKFDKTIFCDNHTAVQVSIDNHLWRRMRYLNRAFFL</sequence>
<dbReference type="CDD" id="cd09272">
    <property type="entry name" value="RNase_HI_RT_Ty1"/>
    <property type="match status" value="1"/>
</dbReference>
<evidence type="ECO:0000313" key="1">
    <source>
        <dbReference type="EMBL" id="MBW0565515.1"/>
    </source>
</evidence>
<protein>
    <recommendedName>
        <fullName evidence="3">Reverse transcriptase Ty1/copia-type domain-containing protein</fullName>
    </recommendedName>
</protein>
<reference evidence="1" key="1">
    <citation type="submission" date="2021-03" db="EMBL/GenBank/DDBJ databases">
        <title>Draft genome sequence of rust myrtle Austropuccinia psidii MF-1, a brazilian biotype.</title>
        <authorList>
            <person name="Quecine M.C."/>
            <person name="Pachon D.M.R."/>
            <person name="Bonatelli M.L."/>
            <person name="Correr F.H."/>
            <person name="Franceschini L.M."/>
            <person name="Leite T.F."/>
            <person name="Margarido G.R.A."/>
            <person name="Almeida C.A."/>
            <person name="Ferrarezi J.A."/>
            <person name="Labate C.A."/>
        </authorList>
    </citation>
    <scope>NUCLEOTIDE SEQUENCE</scope>
    <source>
        <strain evidence="1">MF-1</strain>
    </source>
</reference>
<evidence type="ECO:0000313" key="2">
    <source>
        <dbReference type="Proteomes" id="UP000765509"/>
    </source>
</evidence>
<dbReference type="AlphaFoldDB" id="A0A9Q3JLA3"/>
<organism evidence="1 2">
    <name type="scientific">Austropuccinia psidii MF-1</name>
    <dbReference type="NCBI Taxonomy" id="1389203"/>
    <lineage>
        <taxon>Eukaryota</taxon>
        <taxon>Fungi</taxon>
        <taxon>Dikarya</taxon>
        <taxon>Basidiomycota</taxon>
        <taxon>Pucciniomycotina</taxon>
        <taxon>Pucciniomycetes</taxon>
        <taxon>Pucciniales</taxon>
        <taxon>Sphaerophragmiaceae</taxon>
        <taxon>Austropuccinia</taxon>
    </lineage>
</organism>
<dbReference type="PANTHER" id="PTHR11439:SF483">
    <property type="entry name" value="PEPTIDE SYNTHASE GLIP-LIKE, PUTATIVE (AFU_ORTHOLOGUE AFUA_3G12920)-RELATED"/>
    <property type="match status" value="1"/>
</dbReference>
<dbReference type="OrthoDB" id="1645289at2759"/>
<gene>
    <name evidence="1" type="ORF">O181_105230</name>
</gene>
<evidence type="ECO:0008006" key="3">
    <source>
        <dbReference type="Google" id="ProtNLM"/>
    </source>
</evidence>
<comment type="caution">
    <text evidence="1">The sequence shown here is derived from an EMBL/GenBank/DDBJ whole genome shotgun (WGS) entry which is preliminary data.</text>
</comment>
<dbReference type="Proteomes" id="UP000765509">
    <property type="component" value="Unassembled WGS sequence"/>
</dbReference>
<name>A0A9Q3JLA3_9BASI</name>
<dbReference type="EMBL" id="AVOT02077571">
    <property type="protein sequence ID" value="MBW0565515.1"/>
    <property type="molecule type" value="Genomic_DNA"/>
</dbReference>
<accession>A0A9Q3JLA3</accession>
<dbReference type="PANTHER" id="PTHR11439">
    <property type="entry name" value="GAG-POL-RELATED RETROTRANSPOSON"/>
    <property type="match status" value="1"/>
</dbReference>
<keyword evidence="2" id="KW-1185">Reference proteome</keyword>
<proteinExistence type="predicted"/>